<organism evidence="2 3">
    <name type="scientific">Pan troglodytes</name>
    <name type="common">Chimpanzee</name>
    <dbReference type="NCBI Taxonomy" id="9598"/>
    <lineage>
        <taxon>Eukaryota</taxon>
        <taxon>Metazoa</taxon>
        <taxon>Chordata</taxon>
        <taxon>Craniata</taxon>
        <taxon>Vertebrata</taxon>
        <taxon>Euteleostomi</taxon>
        <taxon>Mammalia</taxon>
        <taxon>Eutheria</taxon>
        <taxon>Euarchontoglires</taxon>
        <taxon>Primates</taxon>
        <taxon>Haplorrhini</taxon>
        <taxon>Catarrhini</taxon>
        <taxon>Hominidae</taxon>
        <taxon>Pan</taxon>
    </lineage>
</organism>
<evidence type="ECO:0000256" key="1">
    <source>
        <dbReference type="SAM" id="MobiDB-lite"/>
    </source>
</evidence>
<comment type="caution">
    <text evidence="2">The sequence shown here is derived from an EMBL/GenBank/DDBJ whole genome shotgun (WGS) entry which is preliminary data.</text>
</comment>
<evidence type="ECO:0000313" key="2">
    <source>
        <dbReference type="EMBL" id="PNI50973.1"/>
    </source>
</evidence>
<dbReference type="AlphaFoldDB" id="A0A2J8LUL3"/>
<accession>A0A2J8LUL3</accession>
<feature type="non-terminal residue" evidence="2">
    <location>
        <position position="225"/>
    </location>
</feature>
<evidence type="ECO:0000313" key="3">
    <source>
        <dbReference type="Proteomes" id="UP000236370"/>
    </source>
</evidence>
<dbReference type="EMBL" id="NBAG03000278">
    <property type="protein sequence ID" value="PNI50973.1"/>
    <property type="molecule type" value="Genomic_DNA"/>
</dbReference>
<dbReference type="PANTHER" id="PTHR46254:SF3">
    <property type="entry name" value="SECRETED PROTEIN"/>
    <property type="match status" value="1"/>
</dbReference>
<dbReference type="Proteomes" id="UP000236370">
    <property type="component" value="Unassembled WGS sequence"/>
</dbReference>
<reference evidence="2 3" key="1">
    <citation type="submission" date="2017-12" db="EMBL/GenBank/DDBJ databases">
        <title>High-resolution comparative analysis of great ape genomes.</title>
        <authorList>
            <person name="Pollen A."/>
            <person name="Hastie A."/>
            <person name="Hormozdiari F."/>
            <person name="Dougherty M."/>
            <person name="Liu R."/>
            <person name="Chaisson M."/>
            <person name="Hoppe E."/>
            <person name="Hill C."/>
            <person name="Pang A."/>
            <person name="Hillier L."/>
            <person name="Baker C."/>
            <person name="Armstrong J."/>
            <person name="Shendure J."/>
            <person name="Paten B."/>
            <person name="Wilson R."/>
            <person name="Chao H."/>
            <person name="Schneider V."/>
            <person name="Ventura M."/>
            <person name="Kronenberg Z."/>
            <person name="Murali S."/>
            <person name="Gordon D."/>
            <person name="Cantsilieris S."/>
            <person name="Munson K."/>
            <person name="Nelson B."/>
            <person name="Raja A."/>
            <person name="Underwood J."/>
            <person name="Diekhans M."/>
            <person name="Fiddes I."/>
            <person name="Haussler D."/>
            <person name="Eichler E."/>
        </authorList>
    </citation>
    <scope>NUCLEOTIDE SEQUENCE [LARGE SCALE GENOMIC DNA]</scope>
    <source>
        <strain evidence="2">Yerkes chimp pedigree #C0471</strain>
    </source>
</reference>
<feature type="compositionally biased region" description="Low complexity" evidence="1">
    <location>
        <begin position="182"/>
        <end position="201"/>
    </location>
</feature>
<protein>
    <submittedName>
        <fullName evidence="2">PKN1 isoform 3</fullName>
    </submittedName>
</protein>
<dbReference type="PRINTS" id="PR02045">
    <property type="entry name" value="F138DOMAIN"/>
</dbReference>
<name>A0A2J8LUL3_PANTR</name>
<proteinExistence type="predicted"/>
<feature type="region of interest" description="Disordered" evidence="1">
    <location>
        <begin position="162"/>
        <end position="206"/>
    </location>
</feature>
<sequence>NPERRLGSSERDAEDVKKQPFFRPGSCSVAQAGVQWLNLGSLQPPPPRFMQFSCLSLPSTWDYRRAPLHHTRLIFVFLVETGFHHVGQAGPELLASSDPPASASRSAGITGLSHHAGPPLFLIRLLHQALADSGLGSPVGPAPATALCAHGVRPHRRQQLRRGVHRGGPHTEPAPRRAAPHSRGAGSLPGLRLRGRGLLAPSPAPAPAPARELLVFKKAFGICRI</sequence>
<dbReference type="PANTHER" id="PTHR46254">
    <property type="entry name" value="PROTEIN GVQW1-RELATED"/>
    <property type="match status" value="1"/>
</dbReference>
<feature type="non-terminal residue" evidence="2">
    <location>
        <position position="1"/>
    </location>
</feature>
<gene>
    <name evidence="2" type="ORF">CK820_G0026294</name>
</gene>